<dbReference type="EMBL" id="JBHSWI010000001">
    <property type="protein sequence ID" value="MFC6646555.1"/>
    <property type="molecule type" value="Genomic_DNA"/>
</dbReference>
<reference evidence="4" key="1">
    <citation type="journal article" date="2019" name="Int. J. Syst. Evol. Microbiol.">
        <title>The Global Catalogue of Microorganisms (GCM) 10K type strain sequencing project: providing services to taxonomists for standard genome sequencing and annotation.</title>
        <authorList>
            <consortium name="The Broad Institute Genomics Platform"/>
            <consortium name="The Broad Institute Genome Sequencing Center for Infectious Disease"/>
            <person name="Wu L."/>
            <person name="Ma J."/>
        </authorList>
    </citation>
    <scope>NUCLEOTIDE SEQUENCE [LARGE SCALE GENOMIC DNA]</scope>
    <source>
        <strain evidence="4">CGMCC 1.16026</strain>
    </source>
</reference>
<dbReference type="InterPro" id="IPR052974">
    <property type="entry name" value="GH79_Enzymes"/>
</dbReference>
<dbReference type="Gene3D" id="3.20.20.80">
    <property type="entry name" value="Glycosidases"/>
    <property type="match status" value="1"/>
</dbReference>
<dbReference type="RefSeq" id="WP_390235543.1">
    <property type="nucleotide sequence ID" value="NZ_JBHSWI010000001.1"/>
</dbReference>
<dbReference type="InterPro" id="IPR013780">
    <property type="entry name" value="Glyco_hydro_b"/>
</dbReference>
<organism evidence="3 4">
    <name type="scientific">Granulicella cerasi</name>
    <dbReference type="NCBI Taxonomy" id="741063"/>
    <lineage>
        <taxon>Bacteria</taxon>
        <taxon>Pseudomonadati</taxon>
        <taxon>Acidobacteriota</taxon>
        <taxon>Terriglobia</taxon>
        <taxon>Terriglobales</taxon>
        <taxon>Acidobacteriaceae</taxon>
        <taxon>Granulicella</taxon>
    </lineage>
</organism>
<evidence type="ECO:0000256" key="1">
    <source>
        <dbReference type="SAM" id="MobiDB-lite"/>
    </source>
</evidence>
<feature type="compositionally biased region" description="Basic and acidic residues" evidence="1">
    <location>
        <begin position="472"/>
        <end position="482"/>
    </location>
</feature>
<evidence type="ECO:0000313" key="4">
    <source>
        <dbReference type="Proteomes" id="UP001596391"/>
    </source>
</evidence>
<name>A0ABW1ZAP2_9BACT</name>
<protein>
    <submittedName>
        <fullName evidence="3">Uncharacterized protein</fullName>
    </submittedName>
</protein>
<gene>
    <name evidence="3" type="ORF">ACFQBQ_13350</name>
</gene>
<feature type="signal peptide" evidence="2">
    <location>
        <begin position="1"/>
        <end position="24"/>
    </location>
</feature>
<dbReference type="PANTHER" id="PTHR36183">
    <property type="entry name" value="BETA-GLUCURONIDASE"/>
    <property type="match status" value="1"/>
</dbReference>
<dbReference type="InterPro" id="IPR006311">
    <property type="entry name" value="TAT_signal"/>
</dbReference>
<dbReference type="PROSITE" id="PS51318">
    <property type="entry name" value="TAT"/>
    <property type="match status" value="1"/>
</dbReference>
<comment type="caution">
    <text evidence="3">The sequence shown here is derived from an EMBL/GenBank/DDBJ whole genome shotgun (WGS) entry which is preliminary data.</text>
</comment>
<dbReference type="InterPro" id="IPR017853">
    <property type="entry name" value="GH"/>
</dbReference>
<proteinExistence type="predicted"/>
<evidence type="ECO:0000256" key="2">
    <source>
        <dbReference type="SAM" id="SignalP"/>
    </source>
</evidence>
<sequence>MSHLNRRQFVFATAAAAVSVRALAQTTSPVVLTLHPEQLGAKVPSNFIGLSYETQQLSDPNFFSTKNTGLIATMEKLAPHGVLRIGGNTSDVGWWKATPESKQPEVHLFREAVGEPSGKQAFAITPEAIRNLRGFLDATGWSCLYGINLGTNTPARAAEESAFVAKTLGAKLQYFQVGNEPDLFKEHMRDPKTWSADKFFDEWLAVAQAIMKVVPSAQFAIPDTSGNPEWYAKVVDRWLALPPAERPKLAALSHHYYFGGPPANPDVNIDRLLKHSEKVDTLAKNITAAAARINVPYRMTEGNTCYRGGKPGVSDVFAASLWAADYALTLAKDGYAGVNLHGGGGDQVAASLGGTLPGEALMKDPKEPHARPFYTPIAYVDGQYVPEPTFFGLLFGQQFAGAQMIGLDFAPGANATAYAAKLANGKMLVAIINKDEKQAVSVNIPGAKDAAVATLTADSLLSKTPKWTGGRDFSRNNAEGKRRLPPPSTCRQRAL</sequence>
<dbReference type="SUPFAM" id="SSF51445">
    <property type="entry name" value="(Trans)glycosidases"/>
    <property type="match status" value="1"/>
</dbReference>
<dbReference type="Proteomes" id="UP001596391">
    <property type="component" value="Unassembled WGS sequence"/>
</dbReference>
<feature type="region of interest" description="Disordered" evidence="1">
    <location>
        <begin position="466"/>
        <end position="495"/>
    </location>
</feature>
<keyword evidence="2" id="KW-0732">Signal</keyword>
<dbReference type="Gene3D" id="2.60.40.1180">
    <property type="entry name" value="Golgi alpha-mannosidase II"/>
    <property type="match status" value="1"/>
</dbReference>
<dbReference type="PANTHER" id="PTHR36183:SF2">
    <property type="entry name" value="BETA-GLUCURONIDASE C-TERMINAL DOMAIN-CONTAINING PROTEIN"/>
    <property type="match status" value="1"/>
</dbReference>
<feature type="chain" id="PRO_5047068734" evidence="2">
    <location>
        <begin position="25"/>
        <end position="495"/>
    </location>
</feature>
<keyword evidence="4" id="KW-1185">Reference proteome</keyword>
<evidence type="ECO:0000313" key="3">
    <source>
        <dbReference type="EMBL" id="MFC6646555.1"/>
    </source>
</evidence>
<accession>A0ABW1ZAP2</accession>